<sequence>MLGSDPIAALLGAGLDPRSPQTVWKAYLRRLVGAGCAVTLLGPDVQVSPGARDEVLAALAVLTERFPQGVPMPPEPTGKLAGLGQVDTVGDRVNLRVAAYYRHIVKAVGKDLAPDLLATGVVTAGAAVHVGSSHMAAAVVPDAASMEQWREWAAQVSGDPHERHAAPTLLLPGYPGGGVFLFRTPFTVAEGEKPTRKGFTVLPPVTMQRGATRVVTGDVTVPIPPTRMGGHPVMRLGPCRMLPEWLESELRQAAQPAPAAA</sequence>
<dbReference type="EMBL" id="LFOD01000003">
    <property type="protein sequence ID" value="KMV19675.1"/>
    <property type="molecule type" value="Genomic_DNA"/>
</dbReference>
<comment type="caution">
    <text evidence="1">The sequence shown here is derived from an EMBL/GenBank/DDBJ whole genome shotgun (WGS) entry which is preliminary data.</text>
</comment>
<dbReference type="RefSeq" id="WP_048895618.1">
    <property type="nucleotide sequence ID" value="NZ_LFOD01000003.1"/>
</dbReference>
<dbReference type="Proteomes" id="UP000037594">
    <property type="component" value="Unassembled WGS sequence"/>
</dbReference>
<organism evidence="1 2">
    <name type="scientific">Mycolicibacterium conceptionense</name>
    <dbReference type="NCBI Taxonomy" id="451644"/>
    <lineage>
        <taxon>Bacteria</taxon>
        <taxon>Bacillati</taxon>
        <taxon>Actinomycetota</taxon>
        <taxon>Actinomycetes</taxon>
        <taxon>Mycobacteriales</taxon>
        <taxon>Mycobacteriaceae</taxon>
        <taxon>Mycolicibacterium</taxon>
    </lineage>
</organism>
<gene>
    <name evidence="1" type="ORF">ACT17_06490</name>
</gene>
<dbReference type="AlphaFoldDB" id="A0A0J8UH32"/>
<name>A0A0J8UH32_9MYCO</name>
<proteinExistence type="predicted"/>
<dbReference type="PATRIC" id="fig|451644.5.peg.1329"/>
<accession>A0A0J8UH32</accession>
<evidence type="ECO:0000313" key="1">
    <source>
        <dbReference type="EMBL" id="KMV19675.1"/>
    </source>
</evidence>
<protein>
    <submittedName>
        <fullName evidence="1">Uncharacterized protein</fullName>
    </submittedName>
</protein>
<dbReference type="OrthoDB" id="4641599at2"/>
<reference evidence="1 2" key="1">
    <citation type="submission" date="2015-06" db="EMBL/GenBank/DDBJ databases">
        <title>Genome sequence of Mycobacterium conceptionense strain MLE.</title>
        <authorList>
            <person name="Greninger A.L."/>
            <person name="Cunningham G."/>
            <person name="Chiu C.Y."/>
            <person name="Miller S."/>
        </authorList>
    </citation>
    <scope>NUCLEOTIDE SEQUENCE [LARGE SCALE GENOMIC DNA]</scope>
    <source>
        <strain evidence="1 2">MLE</strain>
    </source>
</reference>
<evidence type="ECO:0000313" key="2">
    <source>
        <dbReference type="Proteomes" id="UP000037594"/>
    </source>
</evidence>